<protein>
    <submittedName>
        <fullName evidence="1">Uncharacterized protein</fullName>
    </submittedName>
</protein>
<dbReference type="Proteomes" id="UP000634136">
    <property type="component" value="Unassembled WGS sequence"/>
</dbReference>
<name>A0A834XA05_9FABA</name>
<dbReference type="AlphaFoldDB" id="A0A834XA05"/>
<evidence type="ECO:0000313" key="2">
    <source>
        <dbReference type="Proteomes" id="UP000634136"/>
    </source>
</evidence>
<organism evidence="1 2">
    <name type="scientific">Senna tora</name>
    <dbReference type="NCBI Taxonomy" id="362788"/>
    <lineage>
        <taxon>Eukaryota</taxon>
        <taxon>Viridiplantae</taxon>
        <taxon>Streptophyta</taxon>
        <taxon>Embryophyta</taxon>
        <taxon>Tracheophyta</taxon>
        <taxon>Spermatophyta</taxon>
        <taxon>Magnoliopsida</taxon>
        <taxon>eudicotyledons</taxon>
        <taxon>Gunneridae</taxon>
        <taxon>Pentapetalae</taxon>
        <taxon>rosids</taxon>
        <taxon>fabids</taxon>
        <taxon>Fabales</taxon>
        <taxon>Fabaceae</taxon>
        <taxon>Caesalpinioideae</taxon>
        <taxon>Cassia clade</taxon>
        <taxon>Senna</taxon>
    </lineage>
</organism>
<comment type="caution">
    <text evidence="1">The sequence shown here is derived from an EMBL/GenBank/DDBJ whole genome shotgun (WGS) entry which is preliminary data.</text>
</comment>
<sequence length="179" mass="20238">MPTFQGKTSKTFQLRASCQGSSNNNHEDSIYDKVRVREIWVAELQIYVFETIELRNYALQILQHLGLHPEPPPTTPSEVVTTPISHWRENSIDVRVRAIENFLAEHVNFGLEMKSYVSQIMQHSDLHTQLLAPTPSIVATTSVIHQLQNSTNVVGALDNAIAILRDYLQKAMNPSYGID</sequence>
<keyword evidence="2" id="KW-1185">Reference proteome</keyword>
<dbReference type="EMBL" id="JAAIUW010000002">
    <property type="protein sequence ID" value="KAF7841015.1"/>
    <property type="molecule type" value="Genomic_DNA"/>
</dbReference>
<gene>
    <name evidence="1" type="ORF">G2W53_003313</name>
</gene>
<proteinExistence type="predicted"/>
<evidence type="ECO:0000313" key="1">
    <source>
        <dbReference type="EMBL" id="KAF7841015.1"/>
    </source>
</evidence>
<accession>A0A834XA05</accession>
<reference evidence="1" key="1">
    <citation type="submission" date="2020-09" db="EMBL/GenBank/DDBJ databases">
        <title>Genome-Enabled Discovery of Anthraquinone Biosynthesis in Senna tora.</title>
        <authorList>
            <person name="Kang S.-H."/>
            <person name="Pandey R.P."/>
            <person name="Lee C.-M."/>
            <person name="Sim J.-S."/>
            <person name="Jeong J.-T."/>
            <person name="Choi B.-S."/>
            <person name="Jung M."/>
            <person name="Ginzburg D."/>
            <person name="Zhao K."/>
            <person name="Won S.Y."/>
            <person name="Oh T.-J."/>
            <person name="Yu Y."/>
            <person name="Kim N.-H."/>
            <person name="Lee O.R."/>
            <person name="Lee T.-H."/>
            <person name="Bashyal P."/>
            <person name="Kim T.-S."/>
            <person name="Lee W.-H."/>
            <person name="Kawkins C."/>
            <person name="Kim C.-K."/>
            <person name="Kim J.S."/>
            <person name="Ahn B.O."/>
            <person name="Rhee S.Y."/>
            <person name="Sohng J.K."/>
        </authorList>
    </citation>
    <scope>NUCLEOTIDE SEQUENCE</scope>
    <source>
        <tissue evidence="1">Leaf</tissue>
    </source>
</reference>